<proteinExistence type="predicted"/>
<dbReference type="GO" id="GO:0003723">
    <property type="term" value="F:RNA binding"/>
    <property type="evidence" value="ECO:0007669"/>
    <property type="project" value="InterPro"/>
</dbReference>
<protein>
    <submittedName>
        <fullName evidence="3">PPR repeat protein</fullName>
    </submittedName>
</protein>
<dbReference type="EMBL" id="CM001223">
    <property type="protein sequence ID" value="AES79141.1"/>
    <property type="molecule type" value="Genomic_DNA"/>
</dbReference>
<keyword evidence="5" id="KW-1185">Reference proteome</keyword>
<evidence type="ECO:0000313" key="3">
    <source>
        <dbReference type="EMBL" id="AES79141.1"/>
    </source>
</evidence>
<dbReference type="Pfam" id="PF01535">
    <property type="entry name" value="PPR"/>
    <property type="match status" value="2"/>
</dbReference>
<dbReference type="AlphaFoldDB" id="G7L185"/>
<feature type="repeat" description="PPR" evidence="2">
    <location>
        <begin position="13"/>
        <end position="47"/>
    </location>
</feature>
<name>G7L185_MEDTR</name>
<organism evidence="3 5">
    <name type="scientific">Medicago truncatula</name>
    <name type="common">Barrel medic</name>
    <name type="synonym">Medicago tribuloides</name>
    <dbReference type="NCBI Taxonomy" id="3880"/>
    <lineage>
        <taxon>Eukaryota</taxon>
        <taxon>Viridiplantae</taxon>
        <taxon>Streptophyta</taxon>
        <taxon>Embryophyta</taxon>
        <taxon>Tracheophyta</taxon>
        <taxon>Spermatophyta</taxon>
        <taxon>Magnoliopsida</taxon>
        <taxon>eudicotyledons</taxon>
        <taxon>Gunneridae</taxon>
        <taxon>Pentapetalae</taxon>
        <taxon>rosids</taxon>
        <taxon>fabids</taxon>
        <taxon>Fabales</taxon>
        <taxon>Fabaceae</taxon>
        <taxon>Papilionoideae</taxon>
        <taxon>50 kb inversion clade</taxon>
        <taxon>NPAAA clade</taxon>
        <taxon>Hologalegina</taxon>
        <taxon>IRL clade</taxon>
        <taxon>Trifolieae</taxon>
        <taxon>Medicago</taxon>
    </lineage>
</organism>
<dbReference type="HOGENOM" id="CLU_1671929_0_0_1"/>
<sequence>MAWKLYHEMSERNVVIWNAMICALASHVHVEDALSLFLSTNKEGIIVFYSMKVVYGIRPKIERYEWMVDLLGRAGKFLEAEECIKGMPRKPDVVILESGEMHSYSRPDNHGIHIALSNMYAAASNNGSPLLCQNTNPCETSCHRIIQYPQEKKTVGQM</sequence>
<accession>G7L185</accession>
<reference evidence="3 5" key="1">
    <citation type="journal article" date="2011" name="Nature">
        <title>The Medicago genome provides insight into the evolution of rhizobial symbioses.</title>
        <authorList>
            <person name="Young N.D."/>
            <person name="Debelle F."/>
            <person name="Oldroyd G.E."/>
            <person name="Geurts R."/>
            <person name="Cannon S.B."/>
            <person name="Udvardi M.K."/>
            <person name="Benedito V.A."/>
            <person name="Mayer K.F."/>
            <person name="Gouzy J."/>
            <person name="Schoof H."/>
            <person name="Van de Peer Y."/>
            <person name="Proost S."/>
            <person name="Cook D.R."/>
            <person name="Meyers B.C."/>
            <person name="Spannagl M."/>
            <person name="Cheung F."/>
            <person name="De Mita S."/>
            <person name="Krishnakumar V."/>
            <person name="Gundlach H."/>
            <person name="Zhou S."/>
            <person name="Mudge J."/>
            <person name="Bharti A.K."/>
            <person name="Murray J.D."/>
            <person name="Naoumkina M.A."/>
            <person name="Rosen B."/>
            <person name="Silverstein K.A."/>
            <person name="Tang H."/>
            <person name="Rombauts S."/>
            <person name="Zhao P.X."/>
            <person name="Zhou P."/>
            <person name="Barbe V."/>
            <person name="Bardou P."/>
            <person name="Bechner M."/>
            <person name="Bellec A."/>
            <person name="Berger A."/>
            <person name="Berges H."/>
            <person name="Bidwell S."/>
            <person name="Bisseling T."/>
            <person name="Choisne N."/>
            <person name="Couloux A."/>
            <person name="Denny R."/>
            <person name="Deshpande S."/>
            <person name="Dai X."/>
            <person name="Doyle J.J."/>
            <person name="Dudez A.M."/>
            <person name="Farmer A.D."/>
            <person name="Fouteau S."/>
            <person name="Franken C."/>
            <person name="Gibelin C."/>
            <person name="Gish J."/>
            <person name="Goldstein S."/>
            <person name="Gonzalez A.J."/>
            <person name="Green P.J."/>
            <person name="Hallab A."/>
            <person name="Hartog M."/>
            <person name="Hua A."/>
            <person name="Humphray S.J."/>
            <person name="Jeong D.H."/>
            <person name="Jing Y."/>
            <person name="Jocker A."/>
            <person name="Kenton S.M."/>
            <person name="Kim D.J."/>
            <person name="Klee K."/>
            <person name="Lai H."/>
            <person name="Lang C."/>
            <person name="Lin S."/>
            <person name="Macmil S.L."/>
            <person name="Magdelenat G."/>
            <person name="Matthews L."/>
            <person name="McCorrison J."/>
            <person name="Monaghan E.L."/>
            <person name="Mun J.H."/>
            <person name="Najar F.Z."/>
            <person name="Nicholson C."/>
            <person name="Noirot C."/>
            <person name="O'Bleness M."/>
            <person name="Paule C.R."/>
            <person name="Poulain J."/>
            <person name="Prion F."/>
            <person name="Qin B."/>
            <person name="Qu C."/>
            <person name="Retzel E.F."/>
            <person name="Riddle C."/>
            <person name="Sallet E."/>
            <person name="Samain S."/>
            <person name="Samson N."/>
            <person name="Sanders I."/>
            <person name="Saurat O."/>
            <person name="Scarpelli C."/>
            <person name="Schiex T."/>
            <person name="Segurens B."/>
            <person name="Severin A.J."/>
            <person name="Sherrier D.J."/>
            <person name="Shi R."/>
            <person name="Sims S."/>
            <person name="Singer S.R."/>
            <person name="Sinharoy S."/>
            <person name="Sterck L."/>
            <person name="Viollet A."/>
            <person name="Wang B.B."/>
            <person name="Wang K."/>
            <person name="Wang M."/>
            <person name="Wang X."/>
            <person name="Warfsmann J."/>
            <person name="Weissenbach J."/>
            <person name="White D.D."/>
            <person name="White J.D."/>
            <person name="Wiley G.B."/>
            <person name="Wincker P."/>
            <person name="Xing Y."/>
            <person name="Yang L."/>
            <person name="Yao Z."/>
            <person name="Ying F."/>
            <person name="Zhai J."/>
            <person name="Zhou L."/>
            <person name="Zuber A."/>
            <person name="Denarie J."/>
            <person name="Dixon R.A."/>
            <person name="May G.D."/>
            <person name="Schwartz D.C."/>
            <person name="Rogers J."/>
            <person name="Quetier F."/>
            <person name="Town C.D."/>
            <person name="Roe B.A."/>
        </authorList>
    </citation>
    <scope>NUCLEOTIDE SEQUENCE [LARGE SCALE GENOMIC DNA]</scope>
    <source>
        <strain evidence="3">A17</strain>
        <strain evidence="4 5">cv. Jemalong A17</strain>
    </source>
</reference>
<evidence type="ECO:0000313" key="4">
    <source>
        <dbReference type="EnsemblPlants" id="AES79141"/>
    </source>
</evidence>
<reference evidence="3 5" key="2">
    <citation type="journal article" date="2014" name="BMC Genomics">
        <title>An improved genome release (version Mt4.0) for the model legume Medicago truncatula.</title>
        <authorList>
            <person name="Tang H."/>
            <person name="Krishnakumar V."/>
            <person name="Bidwell S."/>
            <person name="Rosen B."/>
            <person name="Chan A."/>
            <person name="Zhou S."/>
            <person name="Gentzbittel L."/>
            <person name="Childs K.L."/>
            <person name="Yandell M."/>
            <person name="Gundlach H."/>
            <person name="Mayer K.F."/>
            <person name="Schwartz D.C."/>
            <person name="Town C.D."/>
        </authorList>
    </citation>
    <scope>GENOME REANNOTATION</scope>
    <source>
        <strain evidence="4 5">cv. Jemalong A17</strain>
    </source>
</reference>
<dbReference type="eggNOG" id="KOG4197">
    <property type="taxonomic scope" value="Eukaryota"/>
</dbReference>
<dbReference type="OMA" id="ETSCHRI"/>
<gene>
    <name evidence="3" type="ordered locus">MTR_7g058380</name>
</gene>
<reference evidence="4" key="3">
    <citation type="submission" date="2015-04" db="UniProtKB">
        <authorList>
            <consortium name="EnsemblPlants"/>
        </authorList>
    </citation>
    <scope>IDENTIFICATION</scope>
    <source>
        <strain evidence="4">cv. Jemalong A17</strain>
    </source>
</reference>
<evidence type="ECO:0000256" key="1">
    <source>
        <dbReference type="ARBA" id="ARBA00022737"/>
    </source>
</evidence>
<dbReference type="PROSITE" id="PS51375">
    <property type="entry name" value="PPR"/>
    <property type="match status" value="1"/>
</dbReference>
<dbReference type="InterPro" id="IPR046960">
    <property type="entry name" value="PPR_At4g14850-like_plant"/>
</dbReference>
<evidence type="ECO:0000256" key="2">
    <source>
        <dbReference type="PROSITE-ProRule" id="PRU00708"/>
    </source>
</evidence>
<dbReference type="PANTHER" id="PTHR47926:SF393">
    <property type="entry name" value="REPEAT-CONTAINING PROTEIN, PUTATIVE-RELATED"/>
    <property type="match status" value="1"/>
</dbReference>
<dbReference type="GO" id="GO:0009451">
    <property type="term" value="P:RNA modification"/>
    <property type="evidence" value="ECO:0007669"/>
    <property type="project" value="InterPro"/>
</dbReference>
<dbReference type="Gene3D" id="1.25.40.10">
    <property type="entry name" value="Tetratricopeptide repeat domain"/>
    <property type="match status" value="1"/>
</dbReference>
<dbReference type="STRING" id="3880.G7L185"/>
<dbReference type="PaxDb" id="3880-AES79141"/>
<keyword evidence="1" id="KW-0677">Repeat</keyword>
<dbReference type="PANTHER" id="PTHR47926">
    <property type="entry name" value="PENTATRICOPEPTIDE REPEAT-CONTAINING PROTEIN"/>
    <property type="match status" value="1"/>
</dbReference>
<dbReference type="InterPro" id="IPR002885">
    <property type="entry name" value="PPR_rpt"/>
</dbReference>
<dbReference type="Proteomes" id="UP000002051">
    <property type="component" value="Unassembled WGS sequence"/>
</dbReference>
<evidence type="ECO:0000313" key="5">
    <source>
        <dbReference type="Proteomes" id="UP000002051"/>
    </source>
</evidence>
<dbReference type="InterPro" id="IPR011990">
    <property type="entry name" value="TPR-like_helical_dom_sf"/>
</dbReference>
<dbReference type="EnsemblPlants" id="AES79141">
    <property type="protein sequence ID" value="AES79141"/>
    <property type="gene ID" value="MTR_7g058380"/>
</dbReference>